<reference evidence="2" key="1">
    <citation type="journal article" date="2013" name="J. Plant Res.">
        <title>Effect of fungi and light on seed germination of three Opuntia species from semiarid lands of central Mexico.</title>
        <authorList>
            <person name="Delgado-Sanchez P."/>
            <person name="Jimenez-Bremont J.F."/>
            <person name="Guerrero-Gonzalez Mde L."/>
            <person name="Flores J."/>
        </authorList>
    </citation>
    <scope>NUCLEOTIDE SEQUENCE</scope>
    <source>
        <tissue evidence="2">Cladode</tissue>
    </source>
</reference>
<name>A0A7C9CTR9_OPUST</name>
<sequence length="171" mass="17959">MALAQLFTVLAIALAFSRIVLTSGAVVKGSVLCTDCDPHYDLSGIEVLVKCDQVKKQSMATTDATGAFETELPSNAATSAAPTSANCLAKLFGGRNQLYAFKKDMVSDVVPAQGAKNTYTLVTRLAFSKSCPGRCNSGLGSSKTFDVPIPPHYGFPPSDLFNPVLPIIGIP</sequence>
<reference evidence="2" key="2">
    <citation type="submission" date="2020-07" db="EMBL/GenBank/DDBJ databases">
        <authorList>
            <person name="Vera ALvarez R."/>
            <person name="Arias-Moreno D.M."/>
            <person name="Jimenez-Jacinto V."/>
            <person name="Jimenez-Bremont J.F."/>
            <person name="Swaminathan K."/>
            <person name="Moose S.P."/>
            <person name="Guerrero-Gonzalez M.L."/>
            <person name="Marino-Ramirez L."/>
            <person name="Landsman D."/>
            <person name="Rodriguez-Kessler M."/>
            <person name="Delgado-Sanchez P."/>
        </authorList>
    </citation>
    <scope>NUCLEOTIDE SEQUENCE</scope>
    <source>
        <tissue evidence="2">Cladode</tissue>
    </source>
</reference>
<organism evidence="2">
    <name type="scientific">Opuntia streptacantha</name>
    <name type="common">Prickly pear cactus</name>
    <name type="synonym">Opuntia cardona</name>
    <dbReference type="NCBI Taxonomy" id="393608"/>
    <lineage>
        <taxon>Eukaryota</taxon>
        <taxon>Viridiplantae</taxon>
        <taxon>Streptophyta</taxon>
        <taxon>Embryophyta</taxon>
        <taxon>Tracheophyta</taxon>
        <taxon>Spermatophyta</taxon>
        <taxon>Magnoliopsida</taxon>
        <taxon>eudicotyledons</taxon>
        <taxon>Gunneridae</taxon>
        <taxon>Pentapetalae</taxon>
        <taxon>Caryophyllales</taxon>
        <taxon>Cactineae</taxon>
        <taxon>Cactaceae</taxon>
        <taxon>Opuntioideae</taxon>
        <taxon>Opuntia</taxon>
    </lineage>
</organism>
<dbReference type="EMBL" id="GISG01056301">
    <property type="protein sequence ID" value="MBA4626361.1"/>
    <property type="molecule type" value="Transcribed_RNA"/>
</dbReference>
<dbReference type="Pfam" id="PF01190">
    <property type="entry name" value="Pollen_Ole_e_1"/>
    <property type="match status" value="1"/>
</dbReference>
<feature type="chain" id="PRO_5027989499" evidence="1">
    <location>
        <begin position="25"/>
        <end position="171"/>
    </location>
</feature>
<proteinExistence type="predicted"/>
<accession>A0A7C9CTR9</accession>
<keyword evidence="1" id="KW-0732">Signal</keyword>
<dbReference type="AlphaFoldDB" id="A0A7C9CTR9"/>
<evidence type="ECO:0000313" key="2">
    <source>
        <dbReference type="EMBL" id="MBA4626361.1"/>
    </source>
</evidence>
<protein>
    <submittedName>
        <fullName evidence="2">Uncharacterized protein</fullName>
    </submittedName>
</protein>
<feature type="signal peptide" evidence="1">
    <location>
        <begin position="1"/>
        <end position="24"/>
    </location>
</feature>
<evidence type="ECO:0000256" key="1">
    <source>
        <dbReference type="SAM" id="SignalP"/>
    </source>
</evidence>